<proteinExistence type="inferred from homology"/>
<dbReference type="AlphaFoldDB" id="A0A9X4AJ73"/>
<keyword evidence="7" id="KW-1185">Reference proteome</keyword>
<comment type="catalytic activity">
    <reaction evidence="4">
        <text>D-serine = pyruvate + NH4(+)</text>
        <dbReference type="Rhea" id="RHEA:13977"/>
        <dbReference type="ChEBI" id="CHEBI:15361"/>
        <dbReference type="ChEBI" id="CHEBI:28938"/>
        <dbReference type="ChEBI" id="CHEBI:35247"/>
        <dbReference type="EC" id="4.3.1.18"/>
    </reaction>
</comment>
<organism evidence="6 7">
    <name type="scientific">Aquibacillus koreensis</name>
    <dbReference type="NCBI Taxonomy" id="279446"/>
    <lineage>
        <taxon>Bacteria</taxon>
        <taxon>Bacillati</taxon>
        <taxon>Bacillota</taxon>
        <taxon>Bacilli</taxon>
        <taxon>Bacillales</taxon>
        <taxon>Bacillaceae</taxon>
        <taxon>Aquibacillus</taxon>
    </lineage>
</organism>
<dbReference type="InterPro" id="IPR001926">
    <property type="entry name" value="TrpB-like_PALP"/>
</dbReference>
<dbReference type="RefSeq" id="WP_259870423.1">
    <property type="nucleotide sequence ID" value="NZ_JAMQJZ010000015.1"/>
</dbReference>
<evidence type="ECO:0000256" key="1">
    <source>
        <dbReference type="ARBA" id="ARBA00001933"/>
    </source>
</evidence>
<gene>
    <name evidence="4" type="primary">dsdA</name>
    <name evidence="6" type="ORF">NC661_16245</name>
</gene>
<dbReference type="EMBL" id="JAMQJZ010000015">
    <property type="protein sequence ID" value="MDC3421927.1"/>
    <property type="molecule type" value="Genomic_DNA"/>
</dbReference>
<evidence type="ECO:0000313" key="6">
    <source>
        <dbReference type="EMBL" id="MDC3421927.1"/>
    </source>
</evidence>
<feature type="modified residue" description="N6-(pyridoxal phosphate)lysine" evidence="4">
    <location>
        <position position="118"/>
    </location>
</feature>
<reference evidence="6" key="1">
    <citation type="submission" date="2022-06" db="EMBL/GenBank/DDBJ databases">
        <title>Aquibacillus sp. a new bacterium isolated from soil saline samples.</title>
        <authorList>
            <person name="Galisteo C."/>
            <person name="De La Haba R."/>
            <person name="Sanchez-Porro C."/>
            <person name="Ventosa A."/>
        </authorList>
    </citation>
    <scope>NUCLEOTIDE SEQUENCE</scope>
    <source>
        <strain evidence="6">JCM 12387</strain>
    </source>
</reference>
<dbReference type="GO" id="GO:0009097">
    <property type="term" value="P:isoleucine biosynthetic process"/>
    <property type="evidence" value="ECO:0007669"/>
    <property type="project" value="TreeGrafter"/>
</dbReference>
<dbReference type="Gene3D" id="3.40.50.1100">
    <property type="match status" value="2"/>
</dbReference>
<keyword evidence="3 4" id="KW-0456">Lyase</keyword>
<dbReference type="Pfam" id="PF00291">
    <property type="entry name" value="PALP"/>
    <property type="match status" value="1"/>
</dbReference>
<keyword evidence="2 4" id="KW-0663">Pyridoxal phosphate</keyword>
<dbReference type="GO" id="GO:0030170">
    <property type="term" value="F:pyridoxal phosphate binding"/>
    <property type="evidence" value="ECO:0007669"/>
    <property type="project" value="InterPro"/>
</dbReference>
<comment type="caution">
    <text evidence="6">The sequence shown here is derived from an EMBL/GenBank/DDBJ whole genome shotgun (WGS) entry which is preliminary data.</text>
</comment>
<evidence type="ECO:0000256" key="2">
    <source>
        <dbReference type="ARBA" id="ARBA00022898"/>
    </source>
</evidence>
<dbReference type="InterPro" id="IPR036052">
    <property type="entry name" value="TrpB-like_PALP_sf"/>
</dbReference>
<dbReference type="Proteomes" id="UP001145072">
    <property type="component" value="Unassembled WGS sequence"/>
</dbReference>
<feature type="domain" description="Tryptophan synthase beta chain-like PALP" evidence="5">
    <location>
        <begin position="98"/>
        <end position="415"/>
    </location>
</feature>
<comment type="cofactor">
    <cofactor evidence="1 4">
        <name>pyridoxal 5'-phosphate</name>
        <dbReference type="ChEBI" id="CHEBI:597326"/>
    </cofactor>
</comment>
<dbReference type="NCBIfam" id="TIGR02035">
    <property type="entry name" value="D_Ser_am_lyase"/>
    <property type="match status" value="1"/>
</dbReference>
<evidence type="ECO:0000313" key="7">
    <source>
        <dbReference type="Proteomes" id="UP001145072"/>
    </source>
</evidence>
<dbReference type="EC" id="4.3.1.18" evidence="4"/>
<dbReference type="GO" id="GO:0036088">
    <property type="term" value="P:D-serine catabolic process"/>
    <property type="evidence" value="ECO:0007669"/>
    <property type="project" value="TreeGrafter"/>
</dbReference>
<dbReference type="SUPFAM" id="SSF53686">
    <property type="entry name" value="Tryptophan synthase beta subunit-like PLP-dependent enzymes"/>
    <property type="match status" value="1"/>
</dbReference>
<evidence type="ECO:0000256" key="3">
    <source>
        <dbReference type="ARBA" id="ARBA00023239"/>
    </source>
</evidence>
<evidence type="ECO:0000256" key="4">
    <source>
        <dbReference type="HAMAP-Rule" id="MF_01030"/>
    </source>
</evidence>
<dbReference type="HAMAP" id="MF_01030">
    <property type="entry name" value="D_Ser_dehydrat"/>
    <property type="match status" value="1"/>
</dbReference>
<accession>A0A9X4AJ73</accession>
<dbReference type="NCBIfam" id="NF002823">
    <property type="entry name" value="PRK02991.1"/>
    <property type="match status" value="1"/>
</dbReference>
<dbReference type="GO" id="GO:0008721">
    <property type="term" value="F:D-serine ammonia-lyase activity"/>
    <property type="evidence" value="ECO:0007669"/>
    <property type="project" value="UniProtKB-EC"/>
</dbReference>
<name>A0A9X4AJ73_9BACI</name>
<comment type="similarity">
    <text evidence="4">Belongs to the serine/threonine dehydratase family. DsdA subfamily.</text>
</comment>
<evidence type="ECO:0000259" key="5">
    <source>
        <dbReference type="Pfam" id="PF00291"/>
    </source>
</evidence>
<dbReference type="InterPro" id="IPR050147">
    <property type="entry name" value="Ser/Thr_Dehydratase"/>
</dbReference>
<dbReference type="InterPro" id="IPR011780">
    <property type="entry name" value="D_Ser_am_lyase"/>
</dbReference>
<sequence length="438" mass="49040">MTNNEHLFDKALDVWIKQLPQIKDVIEMIPITWENPLLNHSKIEFDEELGNARERWRRFAPYLQTAFPELHRTNGVIDSNLQKINNMKQYLANHYQVNITGELYMKCDHQLPIAGSVKARGGIYEVLTYAEKIGFQHNMLSIDDPYSVLNEPRFKQLFSNYTIGVGSTGNLALSIGIISAKLGFKVNVYMSMDAKQWKKDLLRNKGVHVHECSGDFSDAVKYGRIRTSLAPNGYFVDDENSKDLFYGYSTAAFHLQKQLNNKGIQVDHHHPLYVYLPCGVGGAPSGISAGLKGIFGSHVHCYFAEPTHAPAVLLGLMTNKLDKVCVQDFGIDGRTEADGLAVGRPSAFAIKKIQSLIDGIYTMDDDELFKLLSLLFDSENIAIEPSAAASLLGPVEIARRESIPKKTTHVVWATGGSFVPREEMLDFYEKGKLLLNLN</sequence>
<dbReference type="PANTHER" id="PTHR48078">
    <property type="entry name" value="THREONINE DEHYDRATASE, MITOCHONDRIAL-RELATED"/>
    <property type="match status" value="1"/>
</dbReference>
<dbReference type="GO" id="GO:0016836">
    <property type="term" value="F:hydro-lyase activity"/>
    <property type="evidence" value="ECO:0007669"/>
    <property type="project" value="UniProtKB-UniRule"/>
</dbReference>
<protein>
    <recommendedName>
        <fullName evidence="4">Probable D-serine dehydratase</fullName>
        <ecNumber evidence="4">4.3.1.18</ecNumber>
    </recommendedName>
    <alternativeName>
        <fullName evidence="4">D-serine deaminase</fullName>
        <shortName evidence="4">DSD</shortName>
    </alternativeName>
</protein>
<dbReference type="PANTHER" id="PTHR48078:SF9">
    <property type="entry name" value="D-SERINE DEHYDRATASE"/>
    <property type="match status" value="1"/>
</dbReference>